<keyword evidence="2 8" id="KW-0479">Metal-binding</keyword>
<feature type="binding site" evidence="7">
    <location>
        <position position="267"/>
    </location>
    <ligand>
        <name>substrate</name>
    </ligand>
</feature>
<dbReference type="PIRSF" id="PIRSF038994">
    <property type="entry name" value="NagA"/>
    <property type="match status" value="1"/>
</dbReference>
<dbReference type="InterPro" id="IPR032466">
    <property type="entry name" value="Metal_Hydrolase"/>
</dbReference>
<dbReference type="InterPro" id="IPR003764">
    <property type="entry name" value="GlcNAc_6-P_deAcase"/>
</dbReference>
<keyword evidence="11" id="KW-1185">Reference proteome</keyword>
<evidence type="ECO:0000256" key="7">
    <source>
        <dbReference type="PIRSR" id="PIRSR038994-2"/>
    </source>
</evidence>
<feature type="active site" description="Proton donor/acceptor" evidence="6">
    <location>
        <position position="290"/>
    </location>
</feature>
<dbReference type="NCBIfam" id="TIGR00221">
    <property type="entry name" value="nagA"/>
    <property type="match status" value="1"/>
</dbReference>
<feature type="binding site" evidence="7">
    <location>
        <begin position="235"/>
        <end position="236"/>
    </location>
    <ligand>
        <name>substrate</name>
    </ligand>
</feature>
<dbReference type="GO" id="GO:0046872">
    <property type="term" value="F:metal ion binding"/>
    <property type="evidence" value="ECO:0007669"/>
    <property type="project" value="UniProtKB-KW"/>
</dbReference>
<feature type="binding site" evidence="7">
    <location>
        <position position="156"/>
    </location>
    <ligand>
        <name>substrate</name>
    </ligand>
</feature>
<dbReference type="CDD" id="cd00854">
    <property type="entry name" value="NagA"/>
    <property type="match status" value="1"/>
</dbReference>
<evidence type="ECO:0000256" key="2">
    <source>
        <dbReference type="ARBA" id="ARBA00022723"/>
    </source>
</evidence>
<organism evidence="10 11">
    <name type="scientific">Candidatus Hydrogenisulfobacillus filiaventi</name>
    <dbReference type="NCBI Taxonomy" id="2707344"/>
    <lineage>
        <taxon>Bacteria</taxon>
        <taxon>Bacillati</taxon>
        <taxon>Bacillota</taxon>
        <taxon>Clostridia</taxon>
        <taxon>Eubacteriales</taxon>
        <taxon>Clostridiales Family XVII. Incertae Sedis</taxon>
        <taxon>Candidatus Hydrogenisulfobacillus</taxon>
    </lineage>
</organism>
<keyword evidence="3 5" id="KW-0378">Hydrolase</keyword>
<dbReference type="Gene3D" id="2.30.40.10">
    <property type="entry name" value="Urease, subunit C, domain 1"/>
    <property type="match status" value="1"/>
</dbReference>
<dbReference type="Pfam" id="PF01979">
    <property type="entry name" value="Amidohydro_1"/>
    <property type="match status" value="1"/>
</dbReference>
<dbReference type="InterPro" id="IPR011059">
    <property type="entry name" value="Metal-dep_hydrolase_composite"/>
</dbReference>
<dbReference type="SUPFAM" id="SSF51338">
    <property type="entry name" value="Composite domain of metallo-dependent hydrolases"/>
    <property type="match status" value="1"/>
</dbReference>
<sequence>MRTKILVADTLFTPEEVPGPAAVVLNGPKIAAVWPVADAEAAAERVRNELGHNQADVVDLRPLRLAPGFIDLHIHGFGGYDASTGNMNALQGLAEQLIPTGVTGFVPALVAGDREATIHQIRRWAGLAEGGMPVNAAQVVGIRLEGPFLNPGRRGAQPAEHLRAPDVGELDDWMTVDRGWLRIVDYAPELDPEGRFLEALLKYKLRPSAGHTLASYEDLHQAIDRGLSHCAHLFNGMAGFHHREPGAVGALLTDRRVTVELIADGVHVHPAALKLAVMARGPEAIALVTDAVAGAGMPDGTYVLGEQEIIVHEGIARLPDGTLAGSTLTLDRAVRNLVGLTGVGWADAIRMVTLTPAKIAGMWGRKGQLARGMDADLVALDAEGHVQQVWVRGQVAYQREG</sequence>
<feature type="binding site" evidence="7">
    <location>
        <position position="243"/>
    </location>
    <ligand>
        <name>substrate</name>
    </ligand>
</feature>
<dbReference type="PANTHER" id="PTHR11113">
    <property type="entry name" value="N-ACETYLGLUCOSAMINE-6-PHOSPHATE DEACETYLASE"/>
    <property type="match status" value="1"/>
</dbReference>
<feature type="binding site" evidence="8">
    <location>
        <position position="145"/>
    </location>
    <ligand>
        <name>Zn(2+)</name>
        <dbReference type="ChEBI" id="CHEBI:29105"/>
    </ligand>
</feature>
<feature type="binding site" evidence="7">
    <location>
        <begin position="323"/>
        <end position="325"/>
    </location>
    <ligand>
        <name>substrate</name>
    </ligand>
</feature>
<evidence type="ECO:0000313" key="11">
    <source>
        <dbReference type="Proteomes" id="UP000503399"/>
    </source>
</evidence>
<feature type="domain" description="Amidohydrolase-related" evidence="9">
    <location>
        <begin position="65"/>
        <end position="395"/>
    </location>
</feature>
<dbReference type="GO" id="GO:0008448">
    <property type="term" value="F:N-acetylglucosamine-6-phosphate deacetylase activity"/>
    <property type="evidence" value="ECO:0007669"/>
    <property type="project" value="InterPro"/>
</dbReference>
<evidence type="ECO:0000256" key="8">
    <source>
        <dbReference type="PIRSR" id="PIRSR038994-3"/>
    </source>
</evidence>
<dbReference type="InterPro" id="IPR006680">
    <property type="entry name" value="Amidohydro-rel"/>
</dbReference>
<dbReference type="Proteomes" id="UP000503399">
    <property type="component" value="Chromosome"/>
</dbReference>
<evidence type="ECO:0000256" key="1">
    <source>
        <dbReference type="ARBA" id="ARBA00010716"/>
    </source>
</evidence>
<dbReference type="Gene3D" id="3.20.20.140">
    <property type="entry name" value="Metal-dependent hydrolases"/>
    <property type="match status" value="1"/>
</dbReference>
<dbReference type="SUPFAM" id="SSF51556">
    <property type="entry name" value="Metallo-dependent hydrolases"/>
    <property type="match status" value="1"/>
</dbReference>
<feature type="binding site" evidence="8">
    <location>
        <position position="211"/>
    </location>
    <ligand>
        <name>Zn(2+)</name>
        <dbReference type="ChEBI" id="CHEBI:29105"/>
    </ligand>
</feature>
<evidence type="ECO:0000313" key="10">
    <source>
        <dbReference type="EMBL" id="CAB1127545.1"/>
    </source>
</evidence>
<evidence type="ECO:0000256" key="3">
    <source>
        <dbReference type="ARBA" id="ARBA00022801"/>
    </source>
</evidence>
<feature type="binding site" evidence="8">
    <location>
        <position position="232"/>
    </location>
    <ligand>
        <name>Zn(2+)</name>
        <dbReference type="ChEBI" id="CHEBI:29105"/>
    </ligand>
</feature>
<protein>
    <submittedName>
        <fullName evidence="10">N-acetylgalactosamine-6-phosphate deacetylase</fullName>
        <ecNumber evidence="10">3.5.1.-</ecNumber>
    </submittedName>
</protein>
<dbReference type="KEGG" id="hfv:R50_0039"/>
<proteinExistence type="inferred from homology"/>
<dbReference type="AlphaFoldDB" id="A0A6F8ZCS8"/>
<evidence type="ECO:0000256" key="6">
    <source>
        <dbReference type="PIRSR" id="PIRSR038994-1"/>
    </source>
</evidence>
<dbReference type="EC" id="3.5.1.-" evidence="10"/>
<keyword evidence="4 5" id="KW-0119">Carbohydrate metabolism</keyword>
<reference evidence="10 11" key="1">
    <citation type="submission" date="2020-02" db="EMBL/GenBank/DDBJ databases">
        <authorList>
            <person name="Hogendoorn C."/>
        </authorList>
    </citation>
    <scope>NUCLEOTIDE SEQUENCE [LARGE SCALE GENOMIC DNA]</scope>
    <source>
        <strain evidence="10">R501</strain>
    </source>
</reference>
<evidence type="ECO:0000256" key="4">
    <source>
        <dbReference type="ARBA" id="ARBA00023277"/>
    </source>
</evidence>
<evidence type="ECO:0000259" key="9">
    <source>
        <dbReference type="Pfam" id="PF01979"/>
    </source>
</evidence>
<gene>
    <name evidence="10" type="primary">agaA</name>
    <name evidence="10" type="ORF">R50_0039</name>
</gene>
<comment type="cofactor">
    <cofactor evidence="8">
        <name>a divalent metal cation</name>
        <dbReference type="ChEBI" id="CHEBI:60240"/>
    </cofactor>
    <text evidence="8">Binds 1 divalent metal cation per subunit.</text>
</comment>
<evidence type="ECO:0000256" key="5">
    <source>
        <dbReference type="PIRNR" id="PIRNR038994"/>
    </source>
</evidence>
<dbReference type="PANTHER" id="PTHR11113:SF14">
    <property type="entry name" value="N-ACETYLGLUCOSAMINE-6-PHOSPHATE DEACETYLASE"/>
    <property type="match status" value="1"/>
</dbReference>
<dbReference type="EMBL" id="LR778114">
    <property type="protein sequence ID" value="CAB1127545.1"/>
    <property type="molecule type" value="Genomic_DNA"/>
</dbReference>
<comment type="similarity">
    <text evidence="1 5">Belongs to the metallo-dependent hydrolases superfamily. NagA family.</text>
</comment>
<name>A0A6F8ZCS8_9FIRM</name>
<dbReference type="GO" id="GO:0006046">
    <property type="term" value="P:N-acetylglucosamine catabolic process"/>
    <property type="evidence" value="ECO:0007669"/>
    <property type="project" value="TreeGrafter"/>
</dbReference>
<accession>A0A6F8ZCS8</accession>